<dbReference type="InterPro" id="IPR000403">
    <property type="entry name" value="PI3/4_kinase_cat_dom"/>
</dbReference>
<gene>
    <name evidence="2" type="primary">Dere\GG26226</name>
    <name evidence="2" type="synonym">GG26226</name>
    <name evidence="2" type="ORF">Dere_GG26226</name>
</gene>
<evidence type="ECO:0000259" key="1">
    <source>
        <dbReference type="PROSITE" id="PS50290"/>
    </source>
</evidence>
<dbReference type="Proteomes" id="UP000008711">
    <property type="component" value="Unassembled WGS sequence"/>
</dbReference>
<dbReference type="PROSITE" id="PS50290">
    <property type="entry name" value="PI3_4_KINASE_3"/>
    <property type="match status" value="1"/>
</dbReference>
<sequence>MVPRTLLKHWALKTFPAATDFWHSRKMLTLQLALAFLCEHALNLTRLNADMMYLHQDSGLILFQVRCE</sequence>
<dbReference type="KEGG" id="der:26526050"/>
<keyword evidence="3" id="KW-1185">Reference proteome</keyword>
<dbReference type="AlphaFoldDB" id="A0A0Q5WCG1"/>
<proteinExistence type="predicted"/>
<name>A0A0Q5WCG1_DROER</name>
<feature type="domain" description="PI3K/PI4K catalytic" evidence="1">
    <location>
        <begin position="1"/>
        <end position="68"/>
    </location>
</feature>
<organism evidence="2 3">
    <name type="scientific">Drosophila erecta</name>
    <name type="common">Fruit fly</name>
    <dbReference type="NCBI Taxonomy" id="7220"/>
    <lineage>
        <taxon>Eukaryota</taxon>
        <taxon>Metazoa</taxon>
        <taxon>Ecdysozoa</taxon>
        <taxon>Arthropoda</taxon>
        <taxon>Hexapoda</taxon>
        <taxon>Insecta</taxon>
        <taxon>Pterygota</taxon>
        <taxon>Neoptera</taxon>
        <taxon>Endopterygota</taxon>
        <taxon>Diptera</taxon>
        <taxon>Brachycera</taxon>
        <taxon>Muscomorpha</taxon>
        <taxon>Ephydroidea</taxon>
        <taxon>Drosophilidae</taxon>
        <taxon>Drosophila</taxon>
        <taxon>Sophophora</taxon>
    </lineage>
</organism>
<reference evidence="2 3" key="2">
    <citation type="journal article" date="2008" name="Bioinformatics">
        <title>Assembly reconciliation.</title>
        <authorList>
            <person name="Zimin A.V."/>
            <person name="Smith D.R."/>
            <person name="Sutton G."/>
            <person name="Yorke J.A."/>
        </authorList>
    </citation>
    <scope>NUCLEOTIDE SEQUENCE [LARGE SCALE GENOMIC DNA]</scope>
    <source>
        <strain evidence="2 3">TSC#14021-0224.01</strain>
    </source>
</reference>
<dbReference type="OrthoDB" id="5570127at2759"/>
<evidence type="ECO:0000313" key="3">
    <source>
        <dbReference type="Proteomes" id="UP000008711"/>
    </source>
</evidence>
<evidence type="ECO:0000313" key="2">
    <source>
        <dbReference type="EMBL" id="KQS71056.1"/>
    </source>
</evidence>
<accession>A0A0Q5WCG1</accession>
<dbReference type="EMBL" id="CH954177">
    <property type="protein sequence ID" value="KQS71056.1"/>
    <property type="molecule type" value="Genomic_DNA"/>
</dbReference>
<protein>
    <recommendedName>
        <fullName evidence="1">PI3K/PI4K catalytic domain-containing protein</fullName>
    </recommendedName>
</protein>
<reference evidence="2 3" key="1">
    <citation type="journal article" date="2007" name="Nature">
        <title>Evolution of genes and genomes on the Drosophila phylogeny.</title>
        <authorList>
            <consortium name="Drosophila 12 Genomes Consortium"/>
            <person name="Clark A.G."/>
            <person name="Eisen M.B."/>
            <person name="Smith D.R."/>
            <person name="Bergman C.M."/>
            <person name="Oliver B."/>
            <person name="Markow T.A."/>
            <person name="Kaufman T.C."/>
            <person name="Kellis M."/>
            <person name="Gelbart W."/>
            <person name="Iyer V.N."/>
            <person name="Pollard D.A."/>
            <person name="Sackton T.B."/>
            <person name="Larracuente A.M."/>
            <person name="Singh N.D."/>
            <person name="Abad J.P."/>
            <person name="Abt D.N."/>
            <person name="Adryan B."/>
            <person name="Aguade M."/>
            <person name="Akashi H."/>
            <person name="Anderson W.W."/>
            <person name="Aquadro C.F."/>
            <person name="Ardell D.H."/>
            <person name="Arguello R."/>
            <person name="Artieri C.G."/>
            <person name="Barbash D.A."/>
            <person name="Barker D."/>
            <person name="Barsanti P."/>
            <person name="Batterham P."/>
            <person name="Batzoglou S."/>
            <person name="Begun D."/>
            <person name="Bhutkar A."/>
            <person name="Blanco E."/>
            <person name="Bosak S.A."/>
            <person name="Bradley R.K."/>
            <person name="Brand A.D."/>
            <person name="Brent M.R."/>
            <person name="Brooks A.N."/>
            <person name="Brown R.H."/>
            <person name="Butlin R.K."/>
            <person name="Caggese C."/>
            <person name="Calvi B.R."/>
            <person name="Bernardo de Carvalho A."/>
            <person name="Caspi A."/>
            <person name="Castrezana S."/>
            <person name="Celniker S.E."/>
            <person name="Chang J.L."/>
            <person name="Chapple C."/>
            <person name="Chatterji S."/>
            <person name="Chinwalla A."/>
            <person name="Civetta A."/>
            <person name="Clifton S.W."/>
            <person name="Comeron J.M."/>
            <person name="Costello J.C."/>
            <person name="Coyne J.A."/>
            <person name="Daub J."/>
            <person name="David R.G."/>
            <person name="Delcher A.L."/>
            <person name="Delehaunty K."/>
            <person name="Do C.B."/>
            <person name="Ebling H."/>
            <person name="Edwards K."/>
            <person name="Eickbush T."/>
            <person name="Evans J.D."/>
            <person name="Filipski A."/>
            <person name="Findeiss S."/>
            <person name="Freyhult E."/>
            <person name="Fulton L."/>
            <person name="Fulton R."/>
            <person name="Garcia A.C."/>
            <person name="Gardiner A."/>
            <person name="Garfield D.A."/>
            <person name="Garvin B.E."/>
            <person name="Gibson G."/>
            <person name="Gilbert D."/>
            <person name="Gnerre S."/>
            <person name="Godfrey J."/>
            <person name="Good R."/>
            <person name="Gotea V."/>
            <person name="Gravely B."/>
            <person name="Greenberg A.J."/>
            <person name="Griffiths-Jones S."/>
            <person name="Gross S."/>
            <person name="Guigo R."/>
            <person name="Gustafson E.A."/>
            <person name="Haerty W."/>
            <person name="Hahn M.W."/>
            <person name="Halligan D.L."/>
            <person name="Halpern A.L."/>
            <person name="Halter G.M."/>
            <person name="Han M.V."/>
            <person name="Heger A."/>
            <person name="Hillier L."/>
            <person name="Hinrichs A.S."/>
            <person name="Holmes I."/>
            <person name="Hoskins R.A."/>
            <person name="Hubisz M.J."/>
            <person name="Hultmark D."/>
            <person name="Huntley M.A."/>
            <person name="Jaffe D.B."/>
            <person name="Jagadeeshan S."/>
            <person name="Jeck W.R."/>
            <person name="Johnson J."/>
            <person name="Jones C.D."/>
            <person name="Jordan W.C."/>
            <person name="Karpen G.H."/>
            <person name="Kataoka E."/>
            <person name="Keightley P.D."/>
            <person name="Kheradpour P."/>
            <person name="Kirkness E.F."/>
            <person name="Koerich L.B."/>
            <person name="Kristiansen K."/>
            <person name="Kudrna D."/>
            <person name="Kulathinal R.J."/>
            <person name="Kumar S."/>
            <person name="Kwok R."/>
            <person name="Lander E."/>
            <person name="Langley C.H."/>
            <person name="Lapoint R."/>
            <person name="Lazzaro B.P."/>
            <person name="Lee S.J."/>
            <person name="Levesque L."/>
            <person name="Li R."/>
            <person name="Lin C.F."/>
            <person name="Lin M.F."/>
            <person name="Lindblad-Toh K."/>
            <person name="Llopart A."/>
            <person name="Long M."/>
            <person name="Low L."/>
            <person name="Lozovsky E."/>
            <person name="Lu J."/>
            <person name="Luo M."/>
            <person name="Machado C.A."/>
            <person name="Makalowski W."/>
            <person name="Marzo M."/>
            <person name="Matsuda M."/>
            <person name="Matzkin L."/>
            <person name="McAllister B."/>
            <person name="McBride C.S."/>
            <person name="McKernan B."/>
            <person name="McKernan K."/>
            <person name="Mendez-Lago M."/>
            <person name="Minx P."/>
            <person name="Mollenhauer M.U."/>
            <person name="Montooth K."/>
            <person name="Mount S.M."/>
            <person name="Mu X."/>
            <person name="Myers E."/>
            <person name="Negre B."/>
            <person name="Newfeld S."/>
            <person name="Nielsen R."/>
            <person name="Noor M.A."/>
            <person name="O'Grady P."/>
            <person name="Pachter L."/>
            <person name="Papaceit M."/>
            <person name="Parisi M.J."/>
            <person name="Parisi M."/>
            <person name="Parts L."/>
            <person name="Pedersen J.S."/>
            <person name="Pesole G."/>
            <person name="Phillippy A.M."/>
            <person name="Ponting C.P."/>
            <person name="Pop M."/>
            <person name="Porcelli D."/>
            <person name="Powell J.R."/>
            <person name="Prohaska S."/>
            <person name="Pruitt K."/>
            <person name="Puig M."/>
            <person name="Quesneville H."/>
            <person name="Ram K.R."/>
            <person name="Rand D."/>
            <person name="Rasmussen M.D."/>
            <person name="Reed L.K."/>
            <person name="Reenan R."/>
            <person name="Reily A."/>
            <person name="Remington K.A."/>
            <person name="Rieger T.T."/>
            <person name="Ritchie M.G."/>
            <person name="Robin C."/>
            <person name="Rogers Y.H."/>
            <person name="Rohde C."/>
            <person name="Rozas J."/>
            <person name="Rubenfield M.J."/>
            <person name="Ruiz A."/>
            <person name="Russo S."/>
            <person name="Salzberg S.L."/>
            <person name="Sanchez-Gracia A."/>
            <person name="Saranga D.J."/>
            <person name="Sato H."/>
            <person name="Schaeffer S.W."/>
            <person name="Schatz M.C."/>
            <person name="Schlenke T."/>
            <person name="Schwartz R."/>
            <person name="Segarra C."/>
            <person name="Singh R.S."/>
            <person name="Sirot L."/>
            <person name="Sirota M."/>
            <person name="Sisneros N.B."/>
            <person name="Smith C.D."/>
            <person name="Smith T.F."/>
            <person name="Spieth J."/>
            <person name="Stage D.E."/>
            <person name="Stark A."/>
            <person name="Stephan W."/>
            <person name="Strausberg R.L."/>
            <person name="Strempel S."/>
            <person name="Sturgill D."/>
            <person name="Sutton G."/>
            <person name="Sutton G.G."/>
            <person name="Tao W."/>
            <person name="Teichmann S."/>
            <person name="Tobari Y.N."/>
            <person name="Tomimura Y."/>
            <person name="Tsolas J.M."/>
            <person name="Valente V.L."/>
            <person name="Venter E."/>
            <person name="Venter J.C."/>
            <person name="Vicario S."/>
            <person name="Vieira F.G."/>
            <person name="Vilella A.J."/>
            <person name="Villasante A."/>
            <person name="Walenz B."/>
            <person name="Wang J."/>
            <person name="Wasserman M."/>
            <person name="Watts T."/>
            <person name="Wilson D."/>
            <person name="Wilson R.K."/>
            <person name="Wing R.A."/>
            <person name="Wolfner M.F."/>
            <person name="Wong A."/>
            <person name="Wong G.K."/>
            <person name="Wu C.I."/>
            <person name="Wu G."/>
            <person name="Yamamoto D."/>
            <person name="Yang H.P."/>
            <person name="Yang S.P."/>
            <person name="Yorke J.A."/>
            <person name="Yoshida K."/>
            <person name="Zdobnov E."/>
            <person name="Zhang P."/>
            <person name="Zhang Y."/>
            <person name="Zimin A.V."/>
            <person name="Baldwin J."/>
            <person name="Abdouelleil A."/>
            <person name="Abdulkadir J."/>
            <person name="Abebe A."/>
            <person name="Abera B."/>
            <person name="Abreu J."/>
            <person name="Acer S.C."/>
            <person name="Aftuck L."/>
            <person name="Alexander A."/>
            <person name="An P."/>
            <person name="Anderson E."/>
            <person name="Anderson S."/>
            <person name="Arachi H."/>
            <person name="Azer M."/>
            <person name="Bachantsang P."/>
            <person name="Barry A."/>
            <person name="Bayul T."/>
            <person name="Berlin A."/>
            <person name="Bessette D."/>
            <person name="Bloom T."/>
            <person name="Blye J."/>
            <person name="Boguslavskiy L."/>
            <person name="Bonnet C."/>
            <person name="Boukhgalter B."/>
            <person name="Bourzgui I."/>
            <person name="Brown A."/>
            <person name="Cahill P."/>
            <person name="Channer S."/>
            <person name="Cheshatsang Y."/>
            <person name="Chuda L."/>
            <person name="Citroen M."/>
            <person name="Collymore A."/>
            <person name="Cooke P."/>
            <person name="Costello M."/>
            <person name="D'Aco K."/>
            <person name="Daza R."/>
            <person name="De Haan G."/>
            <person name="DeGray S."/>
            <person name="DeMaso C."/>
            <person name="Dhargay N."/>
            <person name="Dooley K."/>
            <person name="Dooley E."/>
            <person name="Doricent M."/>
            <person name="Dorje P."/>
            <person name="Dorjee K."/>
            <person name="Dupes A."/>
            <person name="Elong R."/>
            <person name="Falk J."/>
            <person name="Farina A."/>
            <person name="Faro S."/>
            <person name="Ferguson D."/>
            <person name="Fisher S."/>
            <person name="Foley C.D."/>
            <person name="Franke A."/>
            <person name="Friedrich D."/>
            <person name="Gadbois L."/>
            <person name="Gearin G."/>
            <person name="Gearin C.R."/>
            <person name="Giannoukos G."/>
            <person name="Goode T."/>
            <person name="Graham J."/>
            <person name="Grandbois E."/>
            <person name="Grewal S."/>
            <person name="Gyaltsen K."/>
            <person name="Hafez N."/>
            <person name="Hagos B."/>
            <person name="Hall J."/>
            <person name="Henson C."/>
            <person name="Hollinger A."/>
            <person name="Honan T."/>
            <person name="Huard M.D."/>
            <person name="Hughes L."/>
            <person name="Hurhula B."/>
            <person name="Husby M.E."/>
            <person name="Kamat A."/>
            <person name="Kanga B."/>
            <person name="Kashin S."/>
            <person name="Khazanovich D."/>
            <person name="Kisner P."/>
            <person name="Lance K."/>
            <person name="Lara M."/>
            <person name="Lee W."/>
            <person name="Lennon N."/>
            <person name="Letendre F."/>
            <person name="LeVine R."/>
            <person name="Lipovsky A."/>
            <person name="Liu X."/>
            <person name="Liu J."/>
            <person name="Liu S."/>
            <person name="Lokyitsang T."/>
            <person name="Lokyitsang Y."/>
            <person name="Lubonja R."/>
            <person name="Lui A."/>
            <person name="MacDonald P."/>
            <person name="Magnisalis V."/>
            <person name="Maru K."/>
            <person name="Matthews C."/>
            <person name="McCusker W."/>
            <person name="McDonough S."/>
            <person name="Mehta T."/>
            <person name="Meldrim J."/>
            <person name="Meneus L."/>
            <person name="Mihai O."/>
            <person name="Mihalev A."/>
            <person name="Mihova T."/>
            <person name="Mittelman R."/>
            <person name="Mlenga V."/>
            <person name="Montmayeur A."/>
            <person name="Mulrain L."/>
            <person name="Navidi A."/>
            <person name="Naylor J."/>
            <person name="Negash T."/>
            <person name="Nguyen T."/>
            <person name="Nguyen N."/>
            <person name="Nicol R."/>
            <person name="Norbu C."/>
            <person name="Norbu N."/>
            <person name="Novod N."/>
            <person name="O'Neill B."/>
            <person name="Osman S."/>
            <person name="Markiewicz E."/>
            <person name="Oyono O.L."/>
            <person name="Patti C."/>
            <person name="Phunkhang P."/>
            <person name="Pierre F."/>
            <person name="Priest M."/>
            <person name="Raghuraman S."/>
            <person name="Rege F."/>
            <person name="Reyes R."/>
            <person name="Rise C."/>
            <person name="Rogov P."/>
            <person name="Ross K."/>
            <person name="Ryan E."/>
            <person name="Settipalli S."/>
            <person name="Shea T."/>
            <person name="Sherpa N."/>
            <person name="Shi L."/>
            <person name="Shih D."/>
            <person name="Sparrow T."/>
            <person name="Spaulding J."/>
            <person name="Stalker J."/>
            <person name="Stange-Thomann N."/>
            <person name="Stavropoulos S."/>
            <person name="Stone C."/>
            <person name="Strader C."/>
            <person name="Tesfaye S."/>
            <person name="Thomson T."/>
            <person name="Thoulutsang Y."/>
            <person name="Thoulutsang D."/>
            <person name="Topham K."/>
            <person name="Topping I."/>
            <person name="Tsamla T."/>
            <person name="Vassiliev H."/>
            <person name="Vo A."/>
            <person name="Wangchuk T."/>
            <person name="Wangdi T."/>
            <person name="Weiand M."/>
            <person name="Wilkinson J."/>
            <person name="Wilson A."/>
            <person name="Yadav S."/>
            <person name="Young G."/>
            <person name="Yu Q."/>
            <person name="Zembek L."/>
            <person name="Zhong D."/>
            <person name="Zimmer A."/>
            <person name="Zwirko Z."/>
            <person name="Jaffe D.B."/>
            <person name="Alvarez P."/>
            <person name="Brockman W."/>
            <person name="Butler J."/>
            <person name="Chin C."/>
            <person name="Gnerre S."/>
            <person name="Grabherr M."/>
            <person name="Kleber M."/>
            <person name="Mauceli E."/>
            <person name="MacCallum I."/>
        </authorList>
    </citation>
    <scope>NUCLEOTIDE SEQUENCE [LARGE SCALE GENOMIC DNA]</scope>
    <source>
        <strain evidence="2 3">TSC#14021-0224.01</strain>
    </source>
</reference>